<evidence type="ECO:0000313" key="2">
    <source>
        <dbReference type="EMBL" id="TAA43640.1"/>
    </source>
</evidence>
<dbReference type="RefSeq" id="WP_130567222.1">
    <property type="nucleotide sequence ID" value="NZ_SHLY01000005.1"/>
</dbReference>
<dbReference type="EMBL" id="SHLY01000005">
    <property type="protein sequence ID" value="TAA43640.1"/>
    <property type="molecule type" value="Genomic_DNA"/>
</dbReference>
<sequence>MDKRMNRAVVTCLAVLMALTGGVSLPVSAEIFKCDIDGKMVFQQMPCKQGIQEVLDKTEGVDGLHGSWFKRPEMLRSSVRCNDVACTCGDKNVEYNEDEAINLLNAMSGLISGWKSHRYAMSNYRKHSSKGKRYSGTVDSVKGAACRIAIYQKIVKEDYALVSETIIAAHELNSSGLKAIKETCKKPDEMGWTNSQEAKDYVLCKDKNRKANNLAVKMNRKTRGLYNMLMQDTAKLRAPRKAY</sequence>
<protein>
    <recommendedName>
        <fullName evidence="4">DUF4124 domain-containing protein</fullName>
    </recommendedName>
</protein>
<reference evidence="3" key="1">
    <citation type="submission" date="2019-02" db="EMBL/GenBank/DDBJ databases">
        <title>Draft genome sequence of Muricauda sp. 176CP4-71.</title>
        <authorList>
            <person name="Park J.-S."/>
        </authorList>
    </citation>
    <scope>NUCLEOTIDE SEQUENCE [LARGE SCALE GENOMIC DNA]</scope>
    <source>
        <strain evidence="3">176GS2-150</strain>
    </source>
</reference>
<comment type="caution">
    <text evidence="2">The sequence shown here is derived from an EMBL/GenBank/DDBJ whole genome shotgun (WGS) entry which is preliminary data.</text>
</comment>
<keyword evidence="3" id="KW-1185">Reference proteome</keyword>
<proteinExistence type="predicted"/>
<evidence type="ECO:0000256" key="1">
    <source>
        <dbReference type="SAM" id="SignalP"/>
    </source>
</evidence>
<evidence type="ECO:0000313" key="3">
    <source>
        <dbReference type="Proteomes" id="UP000292544"/>
    </source>
</evidence>
<accession>A0ABY1WMJ5</accession>
<feature type="chain" id="PRO_5045188291" description="DUF4124 domain-containing protein" evidence="1">
    <location>
        <begin position="30"/>
        <end position="243"/>
    </location>
</feature>
<feature type="signal peptide" evidence="1">
    <location>
        <begin position="1"/>
        <end position="29"/>
    </location>
</feature>
<gene>
    <name evidence="2" type="ORF">EXY25_13885</name>
</gene>
<keyword evidence="1" id="KW-0732">Signal</keyword>
<evidence type="ECO:0008006" key="4">
    <source>
        <dbReference type="Google" id="ProtNLM"/>
    </source>
</evidence>
<dbReference type="Proteomes" id="UP000292544">
    <property type="component" value="Unassembled WGS sequence"/>
</dbReference>
<name>A0ABY1WMJ5_9GAMM</name>
<organism evidence="2 3">
    <name type="scientific">Corallincola spongiicola</name>
    <dbReference type="NCBI Taxonomy" id="2520508"/>
    <lineage>
        <taxon>Bacteria</taxon>
        <taxon>Pseudomonadati</taxon>
        <taxon>Pseudomonadota</taxon>
        <taxon>Gammaproteobacteria</taxon>
        <taxon>Alteromonadales</taxon>
        <taxon>Psychromonadaceae</taxon>
        <taxon>Corallincola</taxon>
    </lineage>
</organism>